<sequence length="321" mass="36176">MPNLSNPHDQSLSSTTAIAAQPSYVVLPRVSELAGKQYHTVLEFLIEHFKQIDASVWLQRIEAGKVHWQNGELITADSIYQATARVYYYREVLAETKVPFAEQVLYQDNDTIVVYKPHFLPVTPGGNYVNECLVHRLRIATQIDTVAPAHRLDKDTAGVMLMTLNPQTRHAYHQLFLDDKITKDYQAIATLTPQLLAQLADNTVILPVHWTVKNRIVAANPSFTMQVVEGEANSHSEISLVAVKDGFGLFELSPITGKTHQLRVHMQSLGMPILHDRFYPVLQPKGPDNFDKPLQLLAKRLRFTDPISGISQDFQCQGLNF</sequence>
<accession>A0A4Y5YIN9</accession>
<protein>
    <submittedName>
        <fullName evidence="2">Pseudouridine synthase</fullName>
    </submittedName>
</protein>
<dbReference type="PANTHER" id="PTHR21600">
    <property type="entry name" value="MITOCHONDRIAL RNA PSEUDOURIDINE SYNTHASE"/>
    <property type="match status" value="1"/>
</dbReference>
<dbReference type="PROSITE" id="PS01129">
    <property type="entry name" value="PSI_RLU"/>
    <property type="match status" value="1"/>
</dbReference>
<dbReference type="PANTHER" id="PTHR21600:SF84">
    <property type="entry name" value="PSEUDOURIDINE SYNTHASE RSUA_RLUA-LIKE DOMAIN-CONTAINING PROTEIN"/>
    <property type="match status" value="1"/>
</dbReference>
<dbReference type="Proteomes" id="UP000319809">
    <property type="component" value="Chromosome"/>
</dbReference>
<dbReference type="GO" id="GO:0003723">
    <property type="term" value="F:RNA binding"/>
    <property type="evidence" value="ECO:0007669"/>
    <property type="project" value="InterPro"/>
</dbReference>
<dbReference type="SUPFAM" id="SSF55120">
    <property type="entry name" value="Pseudouridine synthase"/>
    <property type="match status" value="1"/>
</dbReference>
<dbReference type="AlphaFoldDB" id="A0A4Y5YIN9"/>
<evidence type="ECO:0000313" key="3">
    <source>
        <dbReference type="Proteomes" id="UP000319809"/>
    </source>
</evidence>
<keyword evidence="3" id="KW-1185">Reference proteome</keyword>
<organism evidence="2 3">
    <name type="scientific">Shewanella polaris</name>
    <dbReference type="NCBI Taxonomy" id="2588449"/>
    <lineage>
        <taxon>Bacteria</taxon>
        <taxon>Pseudomonadati</taxon>
        <taxon>Pseudomonadota</taxon>
        <taxon>Gammaproteobacteria</taxon>
        <taxon>Alteromonadales</taxon>
        <taxon>Shewanellaceae</taxon>
        <taxon>Shewanella</taxon>
    </lineage>
</organism>
<dbReference type="Pfam" id="PF00849">
    <property type="entry name" value="PseudoU_synth_2"/>
    <property type="match status" value="1"/>
</dbReference>
<reference evidence="2 3" key="1">
    <citation type="submission" date="2019-06" db="EMBL/GenBank/DDBJ databases">
        <title>The genome of Shewanella sp. SM1901.</title>
        <authorList>
            <person name="Cha Q."/>
        </authorList>
    </citation>
    <scope>NUCLEOTIDE SEQUENCE [LARGE SCALE GENOMIC DNA]</scope>
    <source>
        <strain evidence="2 3">SM1901</strain>
    </source>
</reference>
<dbReference type="InterPro" id="IPR020103">
    <property type="entry name" value="PsdUridine_synth_cat_dom_sf"/>
</dbReference>
<dbReference type="GO" id="GO:0000455">
    <property type="term" value="P:enzyme-directed rRNA pseudouridine synthesis"/>
    <property type="evidence" value="ECO:0007669"/>
    <property type="project" value="TreeGrafter"/>
</dbReference>
<dbReference type="GO" id="GO:0140098">
    <property type="term" value="F:catalytic activity, acting on RNA"/>
    <property type="evidence" value="ECO:0007669"/>
    <property type="project" value="UniProtKB-ARBA"/>
</dbReference>
<name>A0A4Y5YIN9_9GAMM</name>
<evidence type="ECO:0000313" key="2">
    <source>
        <dbReference type="EMBL" id="QDE32672.1"/>
    </source>
</evidence>
<dbReference type="EMBL" id="CP041036">
    <property type="protein sequence ID" value="QDE32672.1"/>
    <property type="molecule type" value="Genomic_DNA"/>
</dbReference>
<evidence type="ECO:0000259" key="1">
    <source>
        <dbReference type="Pfam" id="PF00849"/>
    </source>
</evidence>
<dbReference type="Gene3D" id="3.30.2350.10">
    <property type="entry name" value="Pseudouridine synthase"/>
    <property type="match status" value="1"/>
</dbReference>
<gene>
    <name evidence="2" type="ORF">FH971_17915</name>
</gene>
<dbReference type="GO" id="GO:0009982">
    <property type="term" value="F:pseudouridine synthase activity"/>
    <property type="evidence" value="ECO:0007669"/>
    <property type="project" value="InterPro"/>
</dbReference>
<proteinExistence type="predicted"/>
<dbReference type="InterPro" id="IPR006224">
    <property type="entry name" value="PsdUridine_synth_RluA-like_CS"/>
</dbReference>
<dbReference type="KEGG" id="spol:FH971_17915"/>
<dbReference type="RefSeq" id="WP_140235195.1">
    <property type="nucleotide sequence ID" value="NZ_CP041036.1"/>
</dbReference>
<feature type="domain" description="Pseudouridine synthase RsuA/RluA-like" evidence="1">
    <location>
        <begin position="111"/>
        <end position="268"/>
    </location>
</feature>
<dbReference type="InterPro" id="IPR006145">
    <property type="entry name" value="PsdUridine_synth_RsuA/RluA"/>
</dbReference>
<dbReference type="InterPro" id="IPR050188">
    <property type="entry name" value="RluA_PseudoU_synthase"/>
</dbReference>